<name>A0A2V3IGS2_9FLOR</name>
<comment type="caution">
    <text evidence="2">The sequence shown here is derived from an EMBL/GenBank/DDBJ whole genome shotgun (WGS) entry which is preliminary data.</text>
</comment>
<keyword evidence="3" id="KW-1185">Reference proteome</keyword>
<proteinExistence type="predicted"/>
<dbReference type="EMBL" id="NBIV01000227">
    <property type="protein sequence ID" value="PXF41223.1"/>
    <property type="molecule type" value="Genomic_DNA"/>
</dbReference>
<evidence type="ECO:0008006" key="4">
    <source>
        <dbReference type="Google" id="ProtNLM"/>
    </source>
</evidence>
<dbReference type="InterPro" id="IPR016024">
    <property type="entry name" value="ARM-type_fold"/>
</dbReference>
<accession>A0A2V3IGS2</accession>
<dbReference type="SUPFAM" id="SSF48371">
    <property type="entry name" value="ARM repeat"/>
    <property type="match status" value="1"/>
</dbReference>
<keyword evidence="1" id="KW-0472">Membrane</keyword>
<keyword evidence="1" id="KW-1133">Transmembrane helix</keyword>
<dbReference type="AlphaFoldDB" id="A0A2V3IGS2"/>
<evidence type="ECO:0000313" key="2">
    <source>
        <dbReference type="EMBL" id="PXF41223.1"/>
    </source>
</evidence>
<keyword evidence="1" id="KW-0812">Transmembrane</keyword>
<gene>
    <name evidence="2" type="ORF">BWQ96_09078</name>
</gene>
<reference evidence="2 3" key="1">
    <citation type="journal article" date="2018" name="Mol. Biol. Evol.">
        <title>Analysis of the draft genome of the red seaweed Gracilariopsis chorda provides insights into genome size evolution in Rhodophyta.</title>
        <authorList>
            <person name="Lee J."/>
            <person name="Yang E.C."/>
            <person name="Graf L."/>
            <person name="Yang J.H."/>
            <person name="Qiu H."/>
            <person name="Zel Zion U."/>
            <person name="Chan C.X."/>
            <person name="Stephens T.G."/>
            <person name="Weber A.P.M."/>
            <person name="Boo G.H."/>
            <person name="Boo S.M."/>
            <person name="Kim K.M."/>
            <person name="Shin Y."/>
            <person name="Jung M."/>
            <person name="Lee S.J."/>
            <person name="Yim H.S."/>
            <person name="Lee J.H."/>
            <person name="Bhattacharya D."/>
            <person name="Yoon H.S."/>
        </authorList>
    </citation>
    <scope>NUCLEOTIDE SEQUENCE [LARGE SCALE GENOMIC DNA]</scope>
    <source>
        <strain evidence="2 3">SKKU-2015</strain>
        <tissue evidence="2">Whole body</tissue>
    </source>
</reference>
<evidence type="ECO:0000313" key="3">
    <source>
        <dbReference type="Proteomes" id="UP000247409"/>
    </source>
</evidence>
<feature type="transmembrane region" description="Helical" evidence="1">
    <location>
        <begin position="335"/>
        <end position="354"/>
    </location>
</feature>
<sequence>MVMTPPPAKSSQANLEKRSVIALRGLSDLGGMTVLHEMSARILLPTTAAASGAADTQLLLGGLIGVWTAALFAERMRFETHSLIRESEQLPDRWDSSIIHTPSLEDTEVADAVAWLYAFDELDGIAAADLLRTVAATGSPKMRIRLAEALTAYPVRSNICTSVLSSLQQDGHPLVREAAHTALKTFQSPPSFSPVPTSTEPLQQAVLEADEQHVRAVLDRLFEQPTYPTLDDQQLVHIPADEQSNHAWLRELVAERVNYMRDAALSTPDLCQLRASVVGSHDHAEHVVDVSQLNSAKVNVPLFEGLKWSEIHGLATLALLPAGYELLSVLDGVDLPLRFVGLGWLLTVGGMIAYPQSGGIWRRLKKLIDDRVVS</sequence>
<organism evidence="2 3">
    <name type="scientific">Gracilariopsis chorda</name>
    <dbReference type="NCBI Taxonomy" id="448386"/>
    <lineage>
        <taxon>Eukaryota</taxon>
        <taxon>Rhodophyta</taxon>
        <taxon>Florideophyceae</taxon>
        <taxon>Rhodymeniophycidae</taxon>
        <taxon>Gracilariales</taxon>
        <taxon>Gracilariaceae</taxon>
        <taxon>Gracilariopsis</taxon>
    </lineage>
</organism>
<dbReference type="OrthoDB" id="10404002at2759"/>
<dbReference type="Proteomes" id="UP000247409">
    <property type="component" value="Unassembled WGS sequence"/>
</dbReference>
<protein>
    <recommendedName>
        <fullName evidence="4">HEAT repeat domain-containing protein</fullName>
    </recommendedName>
</protein>
<evidence type="ECO:0000256" key="1">
    <source>
        <dbReference type="SAM" id="Phobius"/>
    </source>
</evidence>